<gene>
    <name evidence="21" type="ORF">GJ698_07175</name>
</gene>
<keyword evidence="5 17" id="KW-0597">Phosphoprotein</keyword>
<comment type="subcellular location">
    <subcellularLocation>
        <location evidence="2">Cell membrane</location>
        <topology evidence="2">Multi-pass membrane protein</topology>
    </subcellularLocation>
</comment>
<reference evidence="21 22" key="1">
    <citation type="submission" date="2019-11" db="EMBL/GenBank/DDBJ databases">
        <title>Novel species isolated from a subtropical stream in China.</title>
        <authorList>
            <person name="Lu H."/>
        </authorList>
    </citation>
    <scope>NUCLEOTIDE SEQUENCE [LARGE SCALE GENOMIC DNA]</scope>
    <source>
        <strain evidence="21 22">FT26W</strain>
    </source>
</reference>
<comment type="caution">
    <text evidence="21">The sequence shown here is derived from an EMBL/GenBank/DDBJ whole genome shotgun (WGS) entry which is preliminary data.</text>
</comment>
<dbReference type="CDD" id="cd00082">
    <property type="entry name" value="HisKA"/>
    <property type="match status" value="1"/>
</dbReference>
<dbReference type="PANTHER" id="PTHR45339:SF1">
    <property type="entry name" value="HYBRID SIGNAL TRANSDUCTION HISTIDINE KINASE J"/>
    <property type="match status" value="1"/>
</dbReference>
<dbReference type="Gene3D" id="1.20.120.160">
    <property type="entry name" value="HPT domain"/>
    <property type="match status" value="1"/>
</dbReference>
<dbReference type="InterPro" id="IPR036641">
    <property type="entry name" value="HPT_dom_sf"/>
</dbReference>
<accession>A0A844D6W8</accession>
<dbReference type="SUPFAM" id="SSF55781">
    <property type="entry name" value="GAF domain-like"/>
    <property type="match status" value="1"/>
</dbReference>
<evidence type="ECO:0000256" key="6">
    <source>
        <dbReference type="ARBA" id="ARBA00022692"/>
    </source>
</evidence>
<dbReference type="Pfam" id="PF07495">
    <property type="entry name" value="Y_Y_Y"/>
    <property type="match status" value="1"/>
</dbReference>
<dbReference type="SUPFAM" id="SSF52172">
    <property type="entry name" value="CheY-like"/>
    <property type="match status" value="2"/>
</dbReference>
<protein>
    <recommendedName>
        <fullName evidence="15">Virulence sensor protein BvgS</fullName>
        <ecNumber evidence="3">2.7.13.3</ecNumber>
    </recommendedName>
</protein>
<dbReference type="PROSITE" id="PS50894">
    <property type="entry name" value="HPT"/>
    <property type="match status" value="1"/>
</dbReference>
<dbReference type="Gene3D" id="2.60.40.10">
    <property type="entry name" value="Immunoglobulins"/>
    <property type="match status" value="1"/>
</dbReference>
<dbReference type="Pfam" id="PF07494">
    <property type="entry name" value="Reg_prop"/>
    <property type="match status" value="5"/>
</dbReference>
<feature type="modified residue" description="4-aspartylphosphate" evidence="17">
    <location>
        <position position="1440"/>
    </location>
</feature>
<dbReference type="SMART" id="SM00388">
    <property type="entry name" value="HisKA"/>
    <property type="match status" value="1"/>
</dbReference>
<keyword evidence="22" id="KW-1185">Reference proteome</keyword>
<keyword evidence="4" id="KW-1003">Cell membrane</keyword>
<keyword evidence="8" id="KW-0547">Nucleotide-binding</keyword>
<dbReference type="Gene3D" id="2.130.10.10">
    <property type="entry name" value="YVTN repeat-like/Quinoprotein amine dehydrogenase"/>
    <property type="match status" value="3"/>
</dbReference>
<keyword evidence="10" id="KW-1133">Transmembrane helix</keyword>
<keyword evidence="12" id="KW-0843">Virulence</keyword>
<dbReference type="SUPFAM" id="SSF63829">
    <property type="entry name" value="Calcium-dependent phosphotriesterase"/>
    <property type="match status" value="2"/>
</dbReference>
<comment type="function">
    <text evidence="14">Member of the two-component regulatory system BvgS/BvgA. Phosphorylates BvgA via a four-step phosphorelay in response to environmental signals.</text>
</comment>
<sequence length="1651" mass="174911">MGNPTRVLVRYPFSLFAAAGGAILTLMVALAPPLAVAAPTPWQKLAPTMFEHLAPAERGFPAPVVMAIAQDGDGYIWMATQGGLGRWDGYQMRNFFHQADDPTSLPADFVQTLHVDHQGRLWLGTPTDGVAMYDKQTERFIRYPAGPKGLSSPAVAALASDAHGGLWVGGAAGLDYIDAAGVVSHHPLPGGPLANQVRALLADHNGALWIGANAGLAHRDAAGQVTPMPFANGGADAVLSLASNRAGEVVFGTLKSGVGTAQAGDSARLLVLDQVPDAGRAMVLSLAETVPGIWWAATYGGGLIEFDTSGHSRRILHRPALAISLGHDRTAAVWRDRSGLVWVANERGVDIHNPANRGVDTILDGAGLAEISAFAFMTDSGGRLWVGLGDQGIDLVDADGSRHAGLRPNPALPDSALPNRLVLGMVEAEPGEAWIGTGLGLYHTSAGGSRVQRVPLPLGDPYPRIGSMVRVGQTLWLGLPSGLMRYDLRQRSAQLYTEGAPGSGALSDNRVHAMLPDPDGTLWVGTRKGLNRFDPASGRAEQILATSSLGAALPASPIGALALDRQGRLWIGTISDGIAILDGRHPNGTRRFRRLSTADGLPSNKIAAMRADSAGRMWVSTSDGIAAVDTATLLSQRLDRAAGLVFQPYIVNASGQTAAGDLVFGTSGGYVVVQPAPPQAWRFQPPLVVSSVRLDNRSVPPAPLMAADGASLDIPPGTRKVEIEIAALDYSASQRNRYAFKLDGYDRDWVEADANHRAANYANVPPGRYRLHMRGSNRDGAWSPHELSMELHFLPAWYQTWWARIGAVLAVLASGWALYRWRVRNLQQQVYSRTLHLERVHAIVKSINDELDFDALLHTILRESSAIGEVGAAYALISQTPGGPMALRASWGSVALPPAAAGMAPSAAQAQFVNGASVIGPDIFLKQRTLLAVRIRVDQQIQGYLVFQQNTPFARTDLDMFKALKEPFVSAFQKASAISAIQQARADAEASTRAKSEFLANISHEIRTPMNAILGFAGLGIHLDLPAKPRDYFTKIGRAGQNLLSIIDDVLDFAKIESGKLQLETVPFDLADTLAQIADLFSWRAAEKGLELLAWATPEVPLRLIGDPLRLNQVLVNLVGNALKFTAAGHIGLRVELAEAGHAAAADAPVRLRFIVEDSGVGISDEQQARLFRAFSQADTSTTRLYGGTGLGLAISQQLVQAMGGVIAIDSTPGDGSRFYFELQLQRQPGAQPAPPALPAGAGGKRVLVVDGSAMLRDMLERQLGSAGFSVQALPTGAAALDWLATQPADLVLLDWALPGLNGGEIARRIHAQPPHAQLPVVLMMTEFAREPAAQASSSQAGIAAILVKPVNPAQLLDAVLVGLGLAAPARPQAPAASALSEVAQRIAGARVLVVDDNVINQQVAREVLLRAGVHVDLAGSGTEALQMVELSQYDAVLMDIQMPGMDGYETTARIRARPQHAQLPLIAMTAHAVAGFRESSLGMGMNDYVTKPIDPERLFTVLAGQMRRAPDRAPPPVADVADAADAIPALPGIDMAAALARLGGNSRLLGVLLERFVSDFADTPAQLLAAMEQGDSDQAALLVHKVRGAAGNLSMPELHRAAGELEQLLRTTQRRQMEDALAAFGAALERVLDGVQARHAGGGQAAPVSP</sequence>
<proteinExistence type="predicted"/>
<evidence type="ECO:0000259" key="19">
    <source>
        <dbReference type="PROSITE" id="PS50110"/>
    </source>
</evidence>
<evidence type="ECO:0000313" key="21">
    <source>
        <dbReference type="EMBL" id="MRW83876.1"/>
    </source>
</evidence>
<evidence type="ECO:0000256" key="11">
    <source>
        <dbReference type="ARBA" id="ARBA00023012"/>
    </source>
</evidence>
<comment type="catalytic activity">
    <reaction evidence="1">
        <text>ATP + protein L-histidine = ADP + protein N-phospho-L-histidine.</text>
        <dbReference type="EC" id="2.7.13.3"/>
    </reaction>
</comment>
<dbReference type="InterPro" id="IPR011006">
    <property type="entry name" value="CheY-like_superfamily"/>
</dbReference>
<evidence type="ECO:0000256" key="1">
    <source>
        <dbReference type="ARBA" id="ARBA00000085"/>
    </source>
</evidence>
<dbReference type="InterPro" id="IPR004358">
    <property type="entry name" value="Sig_transdc_His_kin-like_C"/>
</dbReference>
<dbReference type="EC" id="2.7.13.3" evidence="3"/>
<name>A0A844D6W8_9BURK</name>
<evidence type="ECO:0000256" key="7">
    <source>
        <dbReference type="ARBA" id="ARBA00022729"/>
    </source>
</evidence>
<evidence type="ECO:0000256" key="15">
    <source>
        <dbReference type="ARBA" id="ARBA00070152"/>
    </source>
</evidence>
<dbReference type="Pfam" id="PF00512">
    <property type="entry name" value="HisKA"/>
    <property type="match status" value="1"/>
</dbReference>
<feature type="domain" description="Response regulatory" evidence="19">
    <location>
        <begin position="1391"/>
        <end position="1507"/>
    </location>
</feature>
<dbReference type="InterPro" id="IPR001789">
    <property type="entry name" value="Sig_transdc_resp-reg_receiver"/>
</dbReference>
<dbReference type="Gene3D" id="3.30.565.10">
    <property type="entry name" value="Histidine kinase-like ATPase, C-terminal domain"/>
    <property type="match status" value="1"/>
</dbReference>
<evidence type="ECO:0000256" key="17">
    <source>
        <dbReference type="PROSITE-ProRule" id="PRU00169"/>
    </source>
</evidence>
<dbReference type="InterPro" id="IPR036097">
    <property type="entry name" value="HisK_dim/P_sf"/>
</dbReference>
<keyword evidence="9" id="KW-0067">ATP-binding</keyword>
<dbReference type="SMART" id="SM00387">
    <property type="entry name" value="HATPase_c"/>
    <property type="match status" value="1"/>
</dbReference>
<dbReference type="InterPro" id="IPR036890">
    <property type="entry name" value="HATPase_C_sf"/>
</dbReference>
<dbReference type="InterPro" id="IPR011110">
    <property type="entry name" value="Reg_prop"/>
</dbReference>
<feature type="modified residue" description="4-aspartylphosphate" evidence="17">
    <location>
        <position position="1295"/>
    </location>
</feature>
<evidence type="ECO:0000256" key="3">
    <source>
        <dbReference type="ARBA" id="ARBA00012438"/>
    </source>
</evidence>
<dbReference type="SUPFAM" id="SSF55874">
    <property type="entry name" value="ATPase domain of HSP90 chaperone/DNA topoisomerase II/histidine kinase"/>
    <property type="match status" value="1"/>
</dbReference>
<dbReference type="PRINTS" id="PR00344">
    <property type="entry name" value="BCTRLSENSOR"/>
</dbReference>
<dbReference type="EMBL" id="WKJL01000003">
    <property type="protein sequence ID" value="MRW83876.1"/>
    <property type="molecule type" value="Genomic_DNA"/>
</dbReference>
<dbReference type="InterPro" id="IPR008207">
    <property type="entry name" value="Sig_transdc_His_kin_Hpt_dom"/>
</dbReference>
<dbReference type="InterPro" id="IPR015943">
    <property type="entry name" value="WD40/YVTN_repeat-like_dom_sf"/>
</dbReference>
<dbReference type="Pfam" id="PF02518">
    <property type="entry name" value="HATPase_c"/>
    <property type="match status" value="1"/>
</dbReference>
<feature type="modified residue" description="Phosphohistidine" evidence="16">
    <location>
        <position position="1585"/>
    </location>
</feature>
<dbReference type="Gene3D" id="1.10.287.130">
    <property type="match status" value="1"/>
</dbReference>
<dbReference type="Gene3D" id="3.40.50.2300">
    <property type="match status" value="2"/>
</dbReference>
<evidence type="ECO:0000256" key="14">
    <source>
        <dbReference type="ARBA" id="ARBA00058004"/>
    </source>
</evidence>
<dbReference type="InterPro" id="IPR013783">
    <property type="entry name" value="Ig-like_fold"/>
</dbReference>
<dbReference type="PROSITE" id="PS50110">
    <property type="entry name" value="RESPONSE_REGULATORY"/>
    <property type="match status" value="2"/>
</dbReference>
<dbReference type="SUPFAM" id="SSF47384">
    <property type="entry name" value="Homodimeric domain of signal transducing histidine kinase"/>
    <property type="match status" value="1"/>
</dbReference>
<feature type="domain" description="Response regulatory" evidence="19">
    <location>
        <begin position="1246"/>
        <end position="1364"/>
    </location>
</feature>
<evidence type="ECO:0000256" key="12">
    <source>
        <dbReference type="ARBA" id="ARBA00023026"/>
    </source>
</evidence>
<evidence type="ECO:0000256" key="8">
    <source>
        <dbReference type="ARBA" id="ARBA00022741"/>
    </source>
</evidence>
<dbReference type="Pfam" id="PF01627">
    <property type="entry name" value="Hpt"/>
    <property type="match status" value="1"/>
</dbReference>
<dbReference type="Pfam" id="PF00072">
    <property type="entry name" value="Response_reg"/>
    <property type="match status" value="2"/>
</dbReference>
<dbReference type="GO" id="GO:0005524">
    <property type="term" value="F:ATP binding"/>
    <property type="evidence" value="ECO:0007669"/>
    <property type="project" value="UniProtKB-KW"/>
</dbReference>
<dbReference type="InterPro" id="IPR003661">
    <property type="entry name" value="HisK_dim/P_dom"/>
</dbReference>
<evidence type="ECO:0000256" key="10">
    <source>
        <dbReference type="ARBA" id="ARBA00022989"/>
    </source>
</evidence>
<evidence type="ECO:0000256" key="5">
    <source>
        <dbReference type="ARBA" id="ARBA00022553"/>
    </source>
</evidence>
<evidence type="ECO:0000259" key="20">
    <source>
        <dbReference type="PROSITE" id="PS50894"/>
    </source>
</evidence>
<evidence type="ECO:0000256" key="16">
    <source>
        <dbReference type="PROSITE-ProRule" id="PRU00110"/>
    </source>
</evidence>
<evidence type="ECO:0000256" key="9">
    <source>
        <dbReference type="ARBA" id="ARBA00022840"/>
    </source>
</evidence>
<dbReference type="InterPro" id="IPR005467">
    <property type="entry name" value="His_kinase_dom"/>
</dbReference>
<dbReference type="PANTHER" id="PTHR45339">
    <property type="entry name" value="HYBRID SIGNAL TRANSDUCTION HISTIDINE KINASE J"/>
    <property type="match status" value="1"/>
</dbReference>
<evidence type="ECO:0000259" key="18">
    <source>
        <dbReference type="PROSITE" id="PS50109"/>
    </source>
</evidence>
<evidence type="ECO:0000256" key="4">
    <source>
        <dbReference type="ARBA" id="ARBA00022475"/>
    </source>
</evidence>
<evidence type="ECO:0000313" key="22">
    <source>
        <dbReference type="Proteomes" id="UP000439986"/>
    </source>
</evidence>
<feature type="domain" description="HPt" evidence="20">
    <location>
        <begin position="1546"/>
        <end position="1639"/>
    </location>
</feature>
<keyword evidence="11" id="KW-0902">Two-component regulatory system</keyword>
<keyword evidence="7" id="KW-0732">Signal</keyword>
<dbReference type="GO" id="GO:0000155">
    <property type="term" value="F:phosphorelay sensor kinase activity"/>
    <property type="evidence" value="ECO:0007669"/>
    <property type="project" value="InterPro"/>
</dbReference>
<dbReference type="CDD" id="cd16922">
    <property type="entry name" value="HATPase_EvgS-ArcB-TorS-like"/>
    <property type="match status" value="1"/>
</dbReference>
<organism evidence="21 22">
    <name type="scientific">Duganella aquatilis</name>
    <dbReference type="NCBI Taxonomy" id="2666082"/>
    <lineage>
        <taxon>Bacteria</taxon>
        <taxon>Pseudomonadati</taxon>
        <taxon>Pseudomonadota</taxon>
        <taxon>Betaproteobacteria</taxon>
        <taxon>Burkholderiales</taxon>
        <taxon>Oxalobacteraceae</taxon>
        <taxon>Telluria group</taxon>
        <taxon>Duganella</taxon>
    </lineage>
</organism>
<dbReference type="InterPro" id="IPR011123">
    <property type="entry name" value="Y_Y_Y"/>
</dbReference>
<evidence type="ECO:0000256" key="2">
    <source>
        <dbReference type="ARBA" id="ARBA00004651"/>
    </source>
</evidence>
<evidence type="ECO:0000256" key="13">
    <source>
        <dbReference type="ARBA" id="ARBA00023136"/>
    </source>
</evidence>
<keyword evidence="13" id="KW-0472">Membrane</keyword>
<dbReference type="InterPro" id="IPR003594">
    <property type="entry name" value="HATPase_dom"/>
</dbReference>
<dbReference type="Proteomes" id="UP000439986">
    <property type="component" value="Unassembled WGS sequence"/>
</dbReference>
<dbReference type="SMART" id="SM00448">
    <property type="entry name" value="REC"/>
    <property type="match status" value="2"/>
</dbReference>
<dbReference type="SUPFAM" id="SSF47226">
    <property type="entry name" value="Histidine-containing phosphotransfer domain, HPT domain"/>
    <property type="match status" value="1"/>
</dbReference>
<dbReference type="GO" id="GO:0005886">
    <property type="term" value="C:plasma membrane"/>
    <property type="evidence" value="ECO:0007669"/>
    <property type="project" value="UniProtKB-SubCell"/>
</dbReference>
<keyword evidence="6" id="KW-0812">Transmembrane</keyword>
<dbReference type="FunFam" id="3.30.565.10:FF:000010">
    <property type="entry name" value="Sensor histidine kinase RcsC"/>
    <property type="match status" value="1"/>
</dbReference>
<feature type="domain" description="Histidine kinase" evidence="18">
    <location>
        <begin position="1001"/>
        <end position="1227"/>
    </location>
</feature>
<dbReference type="PROSITE" id="PS50109">
    <property type="entry name" value="HIS_KIN"/>
    <property type="match status" value="1"/>
</dbReference>
<dbReference type="CDD" id="cd17546">
    <property type="entry name" value="REC_hyHK_CKI1_RcsC-like"/>
    <property type="match status" value="2"/>
</dbReference>